<dbReference type="AlphaFoldDB" id="A0AAV1JWK8"/>
<feature type="domain" description="Gelsolin-like" evidence="9">
    <location>
        <begin position="537"/>
        <end position="602"/>
    </location>
</feature>
<feature type="domain" description="Gelsolin-like" evidence="9">
    <location>
        <begin position="269"/>
        <end position="338"/>
    </location>
</feature>
<dbReference type="EMBL" id="CAVLEF010000215">
    <property type="protein sequence ID" value="CAK1553167.1"/>
    <property type="molecule type" value="Genomic_DNA"/>
</dbReference>
<comment type="subcellular location">
    <subcellularLocation>
        <location evidence="1">Cytoplasm</location>
        <location evidence="1">Cytoskeleton</location>
    </subcellularLocation>
</comment>
<dbReference type="InterPro" id="IPR007123">
    <property type="entry name" value="Gelsolin-like_dom"/>
</dbReference>
<dbReference type="GO" id="GO:0051016">
    <property type="term" value="P:barbed-end actin filament capping"/>
    <property type="evidence" value="ECO:0007669"/>
    <property type="project" value="TreeGrafter"/>
</dbReference>
<comment type="caution">
    <text evidence="10">The sequence shown here is derived from an EMBL/GenBank/DDBJ whole genome shotgun (WGS) entry which is preliminary data.</text>
</comment>
<organism evidence="10 11">
    <name type="scientific">Leptosia nina</name>
    <dbReference type="NCBI Taxonomy" id="320188"/>
    <lineage>
        <taxon>Eukaryota</taxon>
        <taxon>Metazoa</taxon>
        <taxon>Ecdysozoa</taxon>
        <taxon>Arthropoda</taxon>
        <taxon>Hexapoda</taxon>
        <taxon>Insecta</taxon>
        <taxon>Pterygota</taxon>
        <taxon>Neoptera</taxon>
        <taxon>Endopterygota</taxon>
        <taxon>Lepidoptera</taxon>
        <taxon>Glossata</taxon>
        <taxon>Ditrysia</taxon>
        <taxon>Papilionoidea</taxon>
        <taxon>Pieridae</taxon>
        <taxon>Pierinae</taxon>
        <taxon>Leptosia</taxon>
    </lineage>
</organism>
<protein>
    <recommendedName>
        <fullName evidence="9">Gelsolin-like domain-containing protein</fullName>
    </recommendedName>
</protein>
<accession>A0AAV1JWK8</accession>
<comment type="similarity">
    <text evidence="2">Belongs to the villin/gelsolin family.</text>
</comment>
<sequence length="753" mass="83973">MEHPAFADAGAGPGLEIWTIDNFEPVAVEPGMHGKFYTGDAYIVLKTSGDDTSTLSYDVHFWLGSQSSQDERGAAAILTVTLDDQLGGRAVQHREVQGHESSLFVGYFKPALRYLEGGNASGFKEVEINAGADKRLLKLSGCENLRIEEVPADISSLTKENCFILEVEHDIFVLMPEGAKVTQKRKIISVANNLRDAEHNGRASIEIIDEYSSNSDFTQFFEALGSGSIDDLVDDDSESITGYTRDSAAEVYLYRVLYDDGVELDALRKPFKQSQLVTDGIYLLDTPDAGVFVWVGKEIAAEIKRNYNDMVQKYFDVKDYPAWVNVTVLSEGMESSTFKQYFHNWQTISAASSVRARVSELDAGYYSNDADEAATVAKYIGKSAAARGYMPDDGSGHLTVFRVAKEEPEEITEELSQFPILYQSEVYVFVYQYDKNGDAYVLYSWIGERAGAETKLAGRELAATLEDDLEGDVNAVKVPQGKETKHFVKILNGKLAVLYGNKDDGYKADNFNNSYEEDGRRLFRVEGADIDDMRIIQVPENADSLQEDDVFILETTAVVYVWNGKESNDKEQEVALEFTKQVVGDQSEVTAVEQGEEPEEFWEALGGAPEAVESKSGWQLALNRRIATPISLTAVNVTVQGKINLEELPPNFSQMDLSDDGVYILDGGEELYMWRGTKIPIRARLAKDKIIEKYISDDGLDRTVDSAIVVTVKQGQEPENFKRLFPDWDDGYWENQLSYEDLKNETRAANSRG</sequence>
<feature type="domain" description="Gelsolin-like" evidence="9">
    <location>
        <begin position="23"/>
        <end position="104"/>
    </location>
</feature>
<evidence type="ECO:0000259" key="9">
    <source>
        <dbReference type="Pfam" id="PF00626"/>
    </source>
</evidence>
<dbReference type="GO" id="GO:0015629">
    <property type="term" value="C:actin cytoskeleton"/>
    <property type="evidence" value="ECO:0007669"/>
    <property type="project" value="TreeGrafter"/>
</dbReference>
<evidence type="ECO:0000256" key="3">
    <source>
        <dbReference type="ARBA" id="ARBA00022490"/>
    </source>
</evidence>
<name>A0AAV1JWK8_9NEOP</name>
<evidence type="ECO:0000256" key="6">
    <source>
        <dbReference type="ARBA" id="ARBA00023203"/>
    </source>
</evidence>
<dbReference type="InterPro" id="IPR029006">
    <property type="entry name" value="ADF-H/Gelsolin-like_dom_sf"/>
</dbReference>
<dbReference type="SMART" id="SM00262">
    <property type="entry name" value="GEL"/>
    <property type="match status" value="6"/>
</dbReference>
<dbReference type="GO" id="GO:0005737">
    <property type="term" value="C:cytoplasm"/>
    <property type="evidence" value="ECO:0007669"/>
    <property type="project" value="TreeGrafter"/>
</dbReference>
<dbReference type="PANTHER" id="PTHR11977">
    <property type="entry name" value="VILLIN"/>
    <property type="match status" value="1"/>
</dbReference>
<evidence type="ECO:0000256" key="4">
    <source>
        <dbReference type="ARBA" id="ARBA00022737"/>
    </source>
</evidence>
<dbReference type="PRINTS" id="PR00597">
    <property type="entry name" value="GELSOLIN"/>
</dbReference>
<keyword evidence="6" id="KW-0009">Actin-binding</keyword>
<proteinExistence type="inferred from homology"/>
<evidence type="ECO:0000256" key="5">
    <source>
        <dbReference type="ARBA" id="ARBA00022837"/>
    </source>
</evidence>
<dbReference type="GO" id="GO:0008154">
    <property type="term" value="P:actin polymerization or depolymerization"/>
    <property type="evidence" value="ECO:0007669"/>
    <property type="project" value="TreeGrafter"/>
</dbReference>
<dbReference type="PANTHER" id="PTHR11977:SF123">
    <property type="entry name" value="GELSOLIN"/>
    <property type="match status" value="1"/>
</dbReference>
<dbReference type="FunFam" id="3.40.20.10:FF:000002">
    <property type="entry name" value="Gelsolin"/>
    <property type="match status" value="1"/>
</dbReference>
<evidence type="ECO:0000256" key="1">
    <source>
        <dbReference type="ARBA" id="ARBA00004245"/>
    </source>
</evidence>
<keyword evidence="4" id="KW-0677">Repeat</keyword>
<keyword evidence="7" id="KW-0206">Cytoskeleton</keyword>
<dbReference type="Proteomes" id="UP001497472">
    <property type="component" value="Unassembled WGS sequence"/>
</dbReference>
<dbReference type="GO" id="GO:0051014">
    <property type="term" value="P:actin filament severing"/>
    <property type="evidence" value="ECO:0007669"/>
    <property type="project" value="TreeGrafter"/>
</dbReference>
<evidence type="ECO:0000313" key="11">
    <source>
        <dbReference type="Proteomes" id="UP001497472"/>
    </source>
</evidence>
<keyword evidence="3" id="KW-0963">Cytoplasm</keyword>
<evidence type="ECO:0000256" key="7">
    <source>
        <dbReference type="ARBA" id="ARBA00023212"/>
    </source>
</evidence>
<feature type="domain" description="Gelsolin-like" evidence="9">
    <location>
        <begin position="647"/>
        <end position="721"/>
    </location>
</feature>
<dbReference type="GO" id="GO:0051015">
    <property type="term" value="F:actin filament binding"/>
    <property type="evidence" value="ECO:0007669"/>
    <property type="project" value="InterPro"/>
</dbReference>
<dbReference type="CDD" id="cd11288">
    <property type="entry name" value="gelsolin_S5_like"/>
    <property type="match status" value="1"/>
</dbReference>
<dbReference type="Pfam" id="PF00626">
    <property type="entry name" value="Gelsolin"/>
    <property type="match status" value="4"/>
</dbReference>
<dbReference type="GO" id="GO:0005546">
    <property type="term" value="F:phosphatidylinositol-4,5-bisphosphate binding"/>
    <property type="evidence" value="ECO:0007669"/>
    <property type="project" value="TreeGrafter"/>
</dbReference>
<evidence type="ECO:0000313" key="10">
    <source>
        <dbReference type="EMBL" id="CAK1553167.1"/>
    </source>
</evidence>
<evidence type="ECO:0000256" key="2">
    <source>
        <dbReference type="ARBA" id="ARBA00008418"/>
    </source>
</evidence>
<keyword evidence="11" id="KW-1185">Reference proteome</keyword>
<evidence type="ECO:0000256" key="8">
    <source>
        <dbReference type="ARBA" id="ARBA00055420"/>
    </source>
</evidence>
<dbReference type="SUPFAM" id="SSF55753">
    <property type="entry name" value="Actin depolymerizing proteins"/>
    <property type="match status" value="6"/>
</dbReference>
<keyword evidence="5" id="KW-0106">Calcium</keyword>
<dbReference type="CDD" id="cd11290">
    <property type="entry name" value="gelsolin_S1_like"/>
    <property type="match status" value="1"/>
</dbReference>
<dbReference type="InterPro" id="IPR007122">
    <property type="entry name" value="Villin/Gelsolin"/>
</dbReference>
<reference evidence="10 11" key="1">
    <citation type="submission" date="2023-11" db="EMBL/GenBank/DDBJ databases">
        <authorList>
            <person name="Okamura Y."/>
        </authorList>
    </citation>
    <scope>NUCLEOTIDE SEQUENCE [LARGE SCALE GENOMIC DNA]</scope>
</reference>
<comment type="function">
    <text evidence="8">Calcium-regulated, actin-modulating protein that binds to the plus (or barbed) ends of actin monomers or filaments, preventing monomer exchange (end-blocking or capping). It can promote the assembly of monomers into filaments (nucleation) as well as sever filaments already formed.</text>
</comment>
<dbReference type="FunFam" id="3.40.20.10:FF:000001">
    <property type="entry name" value="Gelsolin"/>
    <property type="match status" value="1"/>
</dbReference>
<dbReference type="Gene3D" id="3.40.20.10">
    <property type="entry name" value="Severin"/>
    <property type="match status" value="6"/>
</dbReference>
<gene>
    <name evidence="10" type="ORF">LNINA_LOCUS12181</name>
</gene>